<comment type="pathway">
    <text evidence="2 12">One-carbon metabolism; tetrahydrofolate interconversion.</text>
</comment>
<evidence type="ECO:0000313" key="13">
    <source>
        <dbReference type="EMBL" id="MBB6042184.1"/>
    </source>
</evidence>
<keyword evidence="5 12" id="KW-0285">Flavoprotein</keyword>
<sequence>MSIVDLFQEKTVFSFEVFPPRRNSPIETIYDTLDELRDLKPDFISVTYGAGGGKNNQSTIPIAEHIKKVCEVPSVVHFPCINLTKQDVLEKIEELKTAGIKNILALRGDIPEGEENRGDFRYASDLIAFLKEHGNFHISAACYPEGHIESADRVEDIRYLKNKVDAGAEHLISQLFFENKQFYIFQERCALAGIDVPIEAGIMPVINKRQVLKMASLCGVKVPKKFQNILDKYEDNPIAMRDAGIAYAVDQIVDLVTHGVDGVHLYTMNNPYIARKIYKATHSLFESTQKGNPGGSSASA</sequence>
<dbReference type="AlphaFoldDB" id="A0A7W9W3N3"/>
<keyword evidence="8" id="KW-0520">NAD</keyword>
<evidence type="ECO:0000256" key="2">
    <source>
        <dbReference type="ARBA" id="ARBA00004777"/>
    </source>
</evidence>
<gene>
    <name evidence="13" type="ORF">HNQ46_002180</name>
</gene>
<dbReference type="GO" id="GO:0035999">
    <property type="term" value="P:tetrahydrofolate interconversion"/>
    <property type="evidence" value="ECO:0007669"/>
    <property type="project" value="UniProtKB-UniPathway"/>
</dbReference>
<reference evidence="13 14" key="1">
    <citation type="submission" date="2020-08" db="EMBL/GenBank/DDBJ databases">
        <title>Genomic Encyclopedia of Type Strains, Phase IV (KMG-IV): sequencing the most valuable type-strain genomes for metagenomic binning, comparative biology and taxonomic classification.</title>
        <authorList>
            <person name="Goeker M."/>
        </authorList>
    </citation>
    <scope>NUCLEOTIDE SEQUENCE [LARGE SCALE GENOMIC DNA]</scope>
    <source>
        <strain evidence="13 14">DSM 17245</strain>
    </source>
</reference>
<comment type="similarity">
    <text evidence="3 12">Belongs to the methylenetetrahydrofolate reductase family.</text>
</comment>
<dbReference type="UniPathway" id="UPA00193"/>
<dbReference type="PANTHER" id="PTHR45754">
    <property type="entry name" value="METHYLENETETRAHYDROFOLATE REDUCTASE"/>
    <property type="match status" value="1"/>
</dbReference>
<dbReference type="EC" id="1.5.1.54" evidence="12"/>
<evidence type="ECO:0000256" key="9">
    <source>
        <dbReference type="ARBA" id="ARBA00023167"/>
    </source>
</evidence>
<dbReference type="Pfam" id="PF02219">
    <property type="entry name" value="MTHFR"/>
    <property type="match status" value="1"/>
</dbReference>
<evidence type="ECO:0000256" key="10">
    <source>
        <dbReference type="ARBA" id="ARBA00034478"/>
    </source>
</evidence>
<keyword evidence="9" id="KW-0486">Methionine biosynthesis</keyword>
<evidence type="ECO:0000256" key="4">
    <source>
        <dbReference type="ARBA" id="ARBA00022605"/>
    </source>
</evidence>
<protein>
    <recommendedName>
        <fullName evidence="12">Methylenetetrahydrofolate reductase</fullName>
        <ecNumber evidence="12">1.5.1.54</ecNumber>
    </recommendedName>
</protein>
<evidence type="ECO:0000313" key="14">
    <source>
        <dbReference type="Proteomes" id="UP000522163"/>
    </source>
</evidence>
<comment type="cofactor">
    <cofactor evidence="1 12">
        <name>FAD</name>
        <dbReference type="ChEBI" id="CHEBI:57692"/>
    </cofactor>
</comment>
<organism evidence="13 14">
    <name type="scientific">Oribacterium sinus</name>
    <dbReference type="NCBI Taxonomy" id="237576"/>
    <lineage>
        <taxon>Bacteria</taxon>
        <taxon>Bacillati</taxon>
        <taxon>Bacillota</taxon>
        <taxon>Clostridia</taxon>
        <taxon>Lachnospirales</taxon>
        <taxon>Lachnospiraceae</taxon>
        <taxon>Oribacterium</taxon>
    </lineage>
</organism>
<comment type="pathway">
    <text evidence="10">Amino-acid biosynthesis; L-methionine biosynthesis via de novo pathway.</text>
</comment>
<dbReference type="CDD" id="cd00537">
    <property type="entry name" value="MTHFR"/>
    <property type="match status" value="1"/>
</dbReference>
<dbReference type="InterPro" id="IPR004620">
    <property type="entry name" value="MTHF_reductase_bac"/>
</dbReference>
<dbReference type="SUPFAM" id="SSF51730">
    <property type="entry name" value="FAD-linked oxidoreductase"/>
    <property type="match status" value="1"/>
</dbReference>
<dbReference type="InterPro" id="IPR029041">
    <property type="entry name" value="FAD-linked_oxidoreductase-like"/>
</dbReference>
<evidence type="ECO:0000256" key="11">
    <source>
        <dbReference type="ARBA" id="ARBA00048628"/>
    </source>
</evidence>
<evidence type="ECO:0000256" key="3">
    <source>
        <dbReference type="ARBA" id="ARBA00006743"/>
    </source>
</evidence>
<evidence type="ECO:0000256" key="1">
    <source>
        <dbReference type="ARBA" id="ARBA00001974"/>
    </source>
</evidence>
<proteinExistence type="inferred from homology"/>
<evidence type="ECO:0000256" key="12">
    <source>
        <dbReference type="RuleBase" id="RU003862"/>
    </source>
</evidence>
<evidence type="ECO:0000256" key="8">
    <source>
        <dbReference type="ARBA" id="ARBA00023027"/>
    </source>
</evidence>
<dbReference type="GO" id="GO:0071949">
    <property type="term" value="F:FAD binding"/>
    <property type="evidence" value="ECO:0007669"/>
    <property type="project" value="TreeGrafter"/>
</dbReference>
<dbReference type="RefSeq" id="WP_183684682.1">
    <property type="nucleotide sequence ID" value="NZ_CAUQIH010000028.1"/>
</dbReference>
<dbReference type="NCBIfam" id="TIGR00676">
    <property type="entry name" value="fadh2"/>
    <property type="match status" value="1"/>
</dbReference>
<keyword evidence="6 12" id="KW-0274">FAD</keyword>
<evidence type="ECO:0000256" key="5">
    <source>
        <dbReference type="ARBA" id="ARBA00022630"/>
    </source>
</evidence>
<accession>A0A7W9W3N3</accession>
<dbReference type="PANTHER" id="PTHR45754:SF3">
    <property type="entry name" value="METHYLENETETRAHYDROFOLATE REDUCTASE (NADPH)"/>
    <property type="match status" value="1"/>
</dbReference>
<dbReference type="InterPro" id="IPR003171">
    <property type="entry name" value="Mehydrof_redctse-like"/>
</dbReference>
<comment type="catalytic activity">
    <reaction evidence="11">
        <text>(6S)-5-methyl-5,6,7,8-tetrahydrofolate + NAD(+) = (6R)-5,10-methylene-5,6,7,8-tetrahydrofolate + NADH + H(+)</text>
        <dbReference type="Rhea" id="RHEA:19821"/>
        <dbReference type="ChEBI" id="CHEBI:15378"/>
        <dbReference type="ChEBI" id="CHEBI:15636"/>
        <dbReference type="ChEBI" id="CHEBI:18608"/>
        <dbReference type="ChEBI" id="CHEBI:57540"/>
        <dbReference type="ChEBI" id="CHEBI:57945"/>
        <dbReference type="EC" id="1.5.1.54"/>
    </reaction>
    <physiologicalReaction direction="right-to-left" evidence="11">
        <dbReference type="Rhea" id="RHEA:19823"/>
    </physiologicalReaction>
</comment>
<dbReference type="GO" id="GO:0106312">
    <property type="term" value="F:methylenetetrahydrofolate reductase (NADH) activity"/>
    <property type="evidence" value="ECO:0007669"/>
    <property type="project" value="UniProtKB-EC"/>
</dbReference>
<dbReference type="GO" id="GO:0005829">
    <property type="term" value="C:cytosol"/>
    <property type="evidence" value="ECO:0007669"/>
    <property type="project" value="InterPro"/>
</dbReference>
<evidence type="ECO:0000256" key="7">
    <source>
        <dbReference type="ARBA" id="ARBA00023002"/>
    </source>
</evidence>
<dbReference type="GeneID" id="85015693"/>
<name>A0A7W9W3N3_9FIRM</name>
<comment type="caution">
    <text evidence="13">The sequence shown here is derived from an EMBL/GenBank/DDBJ whole genome shotgun (WGS) entry which is preliminary data.</text>
</comment>
<dbReference type="EMBL" id="JACHHH010000013">
    <property type="protein sequence ID" value="MBB6042184.1"/>
    <property type="molecule type" value="Genomic_DNA"/>
</dbReference>
<evidence type="ECO:0000256" key="6">
    <source>
        <dbReference type="ARBA" id="ARBA00022827"/>
    </source>
</evidence>
<dbReference type="GO" id="GO:0009086">
    <property type="term" value="P:methionine biosynthetic process"/>
    <property type="evidence" value="ECO:0007669"/>
    <property type="project" value="UniProtKB-KW"/>
</dbReference>
<keyword evidence="4" id="KW-0028">Amino-acid biosynthesis</keyword>
<keyword evidence="7 12" id="KW-0560">Oxidoreductase</keyword>
<dbReference type="Gene3D" id="3.20.20.220">
    <property type="match status" value="1"/>
</dbReference>
<dbReference type="Proteomes" id="UP000522163">
    <property type="component" value="Unassembled WGS sequence"/>
</dbReference>